<dbReference type="Proteomes" id="UP000091929">
    <property type="component" value="Unassembled WGS sequence"/>
</dbReference>
<proteinExistence type="predicted"/>
<sequence length="410" mass="46535">MENKGERTVTLDPTTRHEGHAKLVLHVDEEGIVERAYYISTTMVRSFESLTLGRTYEFTPRASMRICGLCPVSHAEASCQAIEGAFGLEIPQDALILREILGLASKMQDHALHQFLILNDIIDDEKIKKESIERIQELRRIGQKMKDIVGGEAIHPSNYCVGGFQTNISQRAAASLYRLVRKYEKNAHLQKDLFIEAIEKKLENLPNNIGISNSSILATHMTYGDRKEINLEAIREVIPSRFYGKEEEGRMTNTMIPLYYGETVETGPRARFIKFKRFSGESALYINVARAREMLVMVYRAEELLDQLDVNGKTKPDHINVKEGEGIGVYEAPRGTLIHMAKTDHNGIMRDYRIISPTTWNIPTIGKAIEGSPQEYAEVIMRSYDPCLDCATHCIIVKDLDGKIIERRYT</sequence>
<evidence type="ECO:0000313" key="7">
    <source>
        <dbReference type="Proteomes" id="UP000092401"/>
    </source>
</evidence>
<dbReference type="GO" id="GO:0050454">
    <property type="term" value="F:coenzyme F420 hydrogenase activity"/>
    <property type="evidence" value="ECO:0007669"/>
    <property type="project" value="UniProtKB-EC"/>
</dbReference>
<evidence type="ECO:0000313" key="5">
    <source>
        <dbReference type="EMBL" id="KYC50303.1"/>
    </source>
</evidence>
<dbReference type="GO" id="GO:0016151">
    <property type="term" value="F:nickel cation binding"/>
    <property type="evidence" value="ECO:0007669"/>
    <property type="project" value="InterPro"/>
</dbReference>
<dbReference type="NCBIfam" id="TIGR03295">
    <property type="entry name" value="frhA"/>
    <property type="match status" value="1"/>
</dbReference>
<dbReference type="GO" id="GO:0051536">
    <property type="term" value="F:iron-sulfur cluster binding"/>
    <property type="evidence" value="ECO:0007669"/>
    <property type="project" value="InterPro"/>
</dbReference>
<name>A0A150IZ79_9EURY</name>
<dbReference type="PANTHER" id="PTHR43600:SF1">
    <property type="entry name" value="COENZYME F420 HYDROGENASE SUBUNIT ALPHA"/>
    <property type="match status" value="1"/>
</dbReference>
<reference evidence="6 7" key="1">
    <citation type="journal article" date="2016" name="ISME J.">
        <title>Chasing the elusive Euryarchaeota class WSA2: genomes reveal a uniquely fastidious methyl-reducing methanogen.</title>
        <authorList>
            <person name="Nobu M.K."/>
            <person name="Narihiro T."/>
            <person name="Kuroda K."/>
            <person name="Mei R."/>
            <person name="Liu W.T."/>
        </authorList>
    </citation>
    <scope>NUCLEOTIDE SEQUENCE [LARGE SCALE GENOMIC DNA]</scope>
    <source>
        <strain evidence="3">B03fssc0709_Meth_Bin005</strain>
        <strain evidence="4">B15fssc0709_Meth_Bin003</strain>
        <strain evidence="5">BMIXfssc0709_Meth_Bin006</strain>
    </source>
</reference>
<feature type="binding site" evidence="2">
    <location>
        <position position="70"/>
    </location>
    <ligand>
        <name>Ni(2+)</name>
        <dbReference type="ChEBI" id="CHEBI:49786"/>
    </ligand>
</feature>
<dbReference type="Gene3D" id="1.10.645.10">
    <property type="entry name" value="Cytochrome-c3 Hydrogenase, chain B"/>
    <property type="match status" value="1"/>
</dbReference>
<protein>
    <recommendedName>
        <fullName evidence="1">Coenzyme F420 hydrogenase subunit alpha</fullName>
        <ecNumber evidence="1">1.12.98.1</ecNumber>
    </recommendedName>
</protein>
<dbReference type="EMBL" id="LNGE01000015">
    <property type="protein sequence ID" value="KYC45589.1"/>
    <property type="molecule type" value="Genomic_DNA"/>
</dbReference>
<dbReference type="SUPFAM" id="SSF56762">
    <property type="entry name" value="HydB/Nqo4-like"/>
    <property type="match status" value="1"/>
</dbReference>
<dbReference type="Pfam" id="PF00374">
    <property type="entry name" value="NiFeSe_Hases"/>
    <property type="match status" value="2"/>
</dbReference>
<evidence type="ECO:0000313" key="8">
    <source>
        <dbReference type="Proteomes" id="UP000092403"/>
    </source>
</evidence>
<keyword evidence="2" id="KW-0408">Iron</keyword>
<dbReference type="InterPro" id="IPR001501">
    <property type="entry name" value="Ni-dep_hyd_lsu"/>
</dbReference>
<dbReference type="EC" id="1.12.98.1" evidence="1"/>
<feature type="binding site" evidence="2">
    <location>
        <position position="387"/>
    </location>
    <ligand>
        <name>Ni(2+)</name>
        <dbReference type="ChEBI" id="CHEBI:49786"/>
    </ligand>
</feature>
<evidence type="ECO:0000256" key="2">
    <source>
        <dbReference type="PIRSR" id="PIRSR601501-1"/>
    </source>
</evidence>
<dbReference type="PATRIC" id="fig|1706438.3.peg.930"/>
<dbReference type="EMBL" id="LNGF01000018">
    <property type="protein sequence ID" value="KYC47691.1"/>
    <property type="molecule type" value="Genomic_DNA"/>
</dbReference>
<keyword evidence="2" id="KW-0479">Metal-binding</keyword>
<dbReference type="EMBL" id="LNJC01000016">
    <property type="protein sequence ID" value="KYC50303.1"/>
    <property type="molecule type" value="Genomic_DNA"/>
</dbReference>
<accession>A0A150IKR9</accession>
<accession>A0A150IZ79</accession>
<evidence type="ECO:0000313" key="6">
    <source>
        <dbReference type="Proteomes" id="UP000091929"/>
    </source>
</evidence>
<feature type="binding site" evidence="2">
    <location>
        <position position="70"/>
    </location>
    <ligand>
        <name>Fe cation</name>
        <dbReference type="ChEBI" id="CHEBI:24875"/>
    </ligand>
</feature>
<dbReference type="GO" id="GO:0050660">
    <property type="term" value="F:flavin adenine dinucleotide binding"/>
    <property type="evidence" value="ECO:0007669"/>
    <property type="project" value="InterPro"/>
</dbReference>
<feature type="binding site" evidence="2">
    <location>
        <position position="393"/>
    </location>
    <ligand>
        <name>Mg(2+)</name>
        <dbReference type="ChEBI" id="CHEBI:18420"/>
    </ligand>
</feature>
<organism evidence="5 8">
    <name type="scientific">Candidatus Methanofastidiosum methylothiophilum</name>
    <dbReference type="NCBI Taxonomy" id="1705564"/>
    <lineage>
        <taxon>Archaea</taxon>
        <taxon>Methanobacteriati</taxon>
        <taxon>Methanobacteriota</taxon>
        <taxon>Stenosarchaea group</taxon>
        <taxon>Candidatus Methanofastidiosia</taxon>
        <taxon>Candidatus Methanofastidiosales</taxon>
        <taxon>Candidatus Methanofastidiosaceae</taxon>
        <taxon>Candidatus Methanofastidiosum</taxon>
    </lineage>
</organism>
<evidence type="ECO:0000313" key="3">
    <source>
        <dbReference type="EMBL" id="KYC45589.1"/>
    </source>
</evidence>
<dbReference type="Proteomes" id="UP000092401">
    <property type="component" value="Unassembled WGS sequence"/>
</dbReference>
<gene>
    <name evidence="3" type="ORF">APG10_00735</name>
    <name evidence="4" type="ORF">APG11_00937</name>
    <name evidence="5" type="ORF">APG12_00921</name>
</gene>
<evidence type="ECO:0000313" key="4">
    <source>
        <dbReference type="EMBL" id="KYC47691.1"/>
    </source>
</evidence>
<keyword evidence="2" id="KW-0533">Nickel</keyword>
<comment type="cofactor">
    <cofactor evidence="2">
        <name>Ni(2+)</name>
        <dbReference type="ChEBI" id="CHEBI:49786"/>
    </cofactor>
</comment>
<dbReference type="Proteomes" id="UP000092403">
    <property type="component" value="Unassembled WGS sequence"/>
</dbReference>
<feature type="binding site" evidence="2">
    <location>
        <position position="354"/>
    </location>
    <ligand>
        <name>Mg(2+)</name>
        <dbReference type="ChEBI" id="CHEBI:18420"/>
    </ligand>
</feature>
<dbReference type="InterPro" id="IPR029014">
    <property type="entry name" value="NiFe-Hase_large"/>
</dbReference>
<comment type="cofactor">
    <cofactor evidence="2">
        <name>Fe cation</name>
        <dbReference type="ChEBI" id="CHEBI:24875"/>
    </cofactor>
</comment>
<evidence type="ECO:0000256" key="1">
    <source>
        <dbReference type="NCBIfam" id="TIGR03295"/>
    </source>
</evidence>
<dbReference type="InterPro" id="IPR017682">
    <property type="entry name" value="Coenz_F420_hydrogenase_asu"/>
</dbReference>
<feature type="binding site" evidence="2">
    <location>
        <position position="48"/>
    </location>
    <ligand>
        <name>Mg(2+)</name>
        <dbReference type="ChEBI" id="CHEBI:18420"/>
    </ligand>
</feature>
<dbReference type="AlphaFoldDB" id="A0A150IZ79"/>
<dbReference type="PATRIC" id="fig|1706436.3.peg.742"/>
<keyword evidence="2" id="KW-0460">Magnesium</keyword>
<dbReference type="PANTHER" id="PTHR43600">
    <property type="entry name" value="COENZYME F420 HYDROGENASE, SUBUNIT ALPHA"/>
    <property type="match status" value="1"/>
</dbReference>
<accession>A0A150IRN4</accession>
<feature type="binding site" evidence="2">
    <location>
        <position position="67"/>
    </location>
    <ligand>
        <name>Ni(2+)</name>
        <dbReference type="ChEBI" id="CHEBI:49786"/>
    </ligand>
</feature>
<dbReference type="PATRIC" id="fig|1706437.3.peg.947"/>
<comment type="caution">
    <text evidence="5">The sequence shown here is derived from an EMBL/GenBank/DDBJ whole genome shotgun (WGS) entry which is preliminary data.</text>
</comment>
<feature type="binding site" evidence="2">
    <location>
        <position position="390"/>
    </location>
    <ligand>
        <name>Fe cation</name>
        <dbReference type="ChEBI" id="CHEBI:24875"/>
    </ligand>
</feature>